<dbReference type="InterPro" id="IPR036890">
    <property type="entry name" value="HATPase_C_sf"/>
</dbReference>
<dbReference type="EMBL" id="JACIES010000001">
    <property type="protein sequence ID" value="MBB4024938.1"/>
    <property type="molecule type" value="Genomic_DNA"/>
</dbReference>
<comment type="caution">
    <text evidence="1">The sequence shown here is derived from an EMBL/GenBank/DDBJ whole genome shotgun (WGS) entry which is preliminary data.</text>
</comment>
<evidence type="ECO:0008006" key="3">
    <source>
        <dbReference type="Google" id="ProtNLM"/>
    </source>
</evidence>
<proteinExistence type="predicted"/>
<evidence type="ECO:0000313" key="2">
    <source>
        <dbReference type="Proteomes" id="UP000546007"/>
    </source>
</evidence>
<dbReference type="Proteomes" id="UP000546007">
    <property type="component" value="Unassembled WGS sequence"/>
</dbReference>
<dbReference type="AlphaFoldDB" id="A0A7W6HTZ5"/>
<name>A0A7W6HTZ5_9BACT</name>
<accession>A0A7W6HTZ5</accession>
<keyword evidence="2" id="KW-1185">Reference proteome</keyword>
<sequence length="667" mass="78407">MRSKVTLRNKSIDNAGIPSDYKLAIAEYIWNSFDAKATNVNIQFEANEIGYISHFIVSDNGEGINLSTIASTFGAFLDSQKQQTFQRTSEVRGKMGKGRFSFINFCSKAVWRTRYEKEDGAILQYDITINEGDKDHYETDNNQIIKSGNTGTDVFFYNLKKLSSWHFIQPSFSEFLAQEFGWFLHLNKEKGYSITINGTAIDYEYLITEDETVTEVISGFEFEISYIRWSKKIGDKFYYYYLNSNNYELGKELTSFNNNAINFFHSIYIVSPYFDNFSFDEKPHPRIDGVKNQSDSVYKNLKKKLLSFLKEKEKKYVKESAANKLIADYERNGVLPAFRDNKYDQERKLDLLNVIKEIYCIQPKIFKGLKKEQQQTCVGFLNLLLDTDERENILSILSGIVTLSTEERVQLSQTLRTTSLSRILRTIKMIRNRFEVVEQLKNLVFDLKKFSTEREHIQIAIEENYWLFGEQFHLVSADDTFEKALSNYLYILDGNEDSQQIDSAERNRRPDIFMCRKHKVADSSDFSNMLEENVIVELKRPTVTIGKKQFRQIEDYLDLIKGEERFNSQMRSWKFFVVSNKVDDFIKDQYKSFQDKNKRFLVHIKEQFEIYAMTWDDVFQLFEIKHRFLLDKLDFDKKIIEEEIKLSVCNRIAADNIVLDVTKLETI</sequence>
<reference evidence="1 2" key="1">
    <citation type="submission" date="2020-08" db="EMBL/GenBank/DDBJ databases">
        <title>Genomic Encyclopedia of Type Strains, Phase IV (KMG-IV): sequencing the most valuable type-strain genomes for metagenomic binning, comparative biology and taxonomic classification.</title>
        <authorList>
            <person name="Goeker M."/>
        </authorList>
    </citation>
    <scope>NUCLEOTIDE SEQUENCE [LARGE SCALE GENOMIC DNA]</scope>
    <source>
        <strain evidence="1 2">DSM 105721</strain>
    </source>
</reference>
<organism evidence="1 2">
    <name type="scientific">Butyricimonas faecihominis</name>
    <dbReference type="NCBI Taxonomy" id="1472416"/>
    <lineage>
        <taxon>Bacteria</taxon>
        <taxon>Pseudomonadati</taxon>
        <taxon>Bacteroidota</taxon>
        <taxon>Bacteroidia</taxon>
        <taxon>Bacteroidales</taxon>
        <taxon>Odoribacteraceae</taxon>
        <taxon>Butyricimonas</taxon>
    </lineage>
</organism>
<dbReference type="Pfam" id="PF13589">
    <property type="entry name" value="HATPase_c_3"/>
    <property type="match status" value="1"/>
</dbReference>
<protein>
    <recommendedName>
        <fullName evidence="3">ATP-binding protein</fullName>
    </recommendedName>
</protein>
<evidence type="ECO:0000313" key="1">
    <source>
        <dbReference type="EMBL" id="MBB4024938.1"/>
    </source>
</evidence>
<dbReference type="SUPFAM" id="SSF55874">
    <property type="entry name" value="ATPase domain of HSP90 chaperone/DNA topoisomerase II/histidine kinase"/>
    <property type="match status" value="1"/>
</dbReference>
<dbReference type="GeneID" id="93101152"/>
<dbReference type="RefSeq" id="WP_151411436.1">
    <property type="nucleotide sequence ID" value="NZ_AP028155.1"/>
</dbReference>
<dbReference type="Gene3D" id="3.30.565.10">
    <property type="entry name" value="Histidine kinase-like ATPase, C-terminal domain"/>
    <property type="match status" value="1"/>
</dbReference>
<dbReference type="OrthoDB" id="8765545at2"/>
<gene>
    <name evidence="1" type="ORF">GGR14_000699</name>
</gene>